<keyword evidence="5" id="KW-1185">Reference proteome</keyword>
<evidence type="ECO:0000256" key="2">
    <source>
        <dbReference type="ARBA" id="ARBA00022729"/>
    </source>
</evidence>
<dbReference type="EMBL" id="REGN01010263">
    <property type="protein sequence ID" value="RMZ99343.1"/>
    <property type="molecule type" value="Genomic_DNA"/>
</dbReference>
<evidence type="ECO:0000313" key="4">
    <source>
        <dbReference type="EMBL" id="RMZ99343.1"/>
    </source>
</evidence>
<sequence>NQIESIEVDAFSIDKRSYYGPGLIEKLDLSFNKLVHLNESIFSYLTNLRYLIISHNRLRYIDPAVFQGVNYLISLDLRLNKLENLTFLTSRNFSELRHLRLANNQIEFLRPGQFMHLKSLNFLDLSANNIKYITTCAFYGLQNTIRRLFLNWNQISRLNTCAFTLAFKHLRFVQIMHNPLNCTNNCEFFFTVYNPPYSINYQGVECLNNTLSFTRVCSQRHYDYIYSRCQSEAQSLDCAALLYDHNFDFRNEIYFDYDYNIEKMMLQEANSISPIHKKLSLLVINTENSTKVRTLIPKNKPPMPPMLDNKSTNSIVGYSIILV</sequence>
<dbReference type="GO" id="GO:0005615">
    <property type="term" value="C:extracellular space"/>
    <property type="evidence" value="ECO:0007669"/>
    <property type="project" value="TreeGrafter"/>
</dbReference>
<gene>
    <name evidence="4" type="ORF">BpHYR1_003085</name>
</gene>
<proteinExistence type="predicted"/>
<evidence type="ECO:0000256" key="3">
    <source>
        <dbReference type="ARBA" id="ARBA00022737"/>
    </source>
</evidence>
<dbReference type="Gene3D" id="3.80.10.10">
    <property type="entry name" value="Ribonuclease Inhibitor"/>
    <property type="match status" value="1"/>
</dbReference>
<evidence type="ECO:0000256" key="1">
    <source>
        <dbReference type="ARBA" id="ARBA00022614"/>
    </source>
</evidence>
<dbReference type="InterPro" id="IPR050328">
    <property type="entry name" value="Dev_Immune_Receptor"/>
</dbReference>
<keyword evidence="2" id="KW-0732">Signal</keyword>
<dbReference type="STRING" id="10195.A0A3M7PK17"/>
<dbReference type="OrthoDB" id="694479at2759"/>
<dbReference type="AlphaFoldDB" id="A0A3M7PK17"/>
<dbReference type="InterPro" id="IPR001611">
    <property type="entry name" value="Leu-rich_rpt"/>
</dbReference>
<dbReference type="InterPro" id="IPR032675">
    <property type="entry name" value="LRR_dom_sf"/>
</dbReference>
<name>A0A3M7PK17_BRAPC</name>
<dbReference type="InterPro" id="IPR003591">
    <property type="entry name" value="Leu-rich_rpt_typical-subtyp"/>
</dbReference>
<organism evidence="4 5">
    <name type="scientific">Brachionus plicatilis</name>
    <name type="common">Marine rotifer</name>
    <name type="synonym">Brachionus muelleri</name>
    <dbReference type="NCBI Taxonomy" id="10195"/>
    <lineage>
        <taxon>Eukaryota</taxon>
        <taxon>Metazoa</taxon>
        <taxon>Spiralia</taxon>
        <taxon>Gnathifera</taxon>
        <taxon>Rotifera</taxon>
        <taxon>Eurotatoria</taxon>
        <taxon>Monogononta</taxon>
        <taxon>Pseudotrocha</taxon>
        <taxon>Ploima</taxon>
        <taxon>Brachionidae</taxon>
        <taxon>Brachionus</taxon>
    </lineage>
</organism>
<dbReference type="GO" id="GO:0031012">
    <property type="term" value="C:extracellular matrix"/>
    <property type="evidence" value="ECO:0007669"/>
    <property type="project" value="TreeGrafter"/>
</dbReference>
<keyword evidence="3" id="KW-0677">Repeat</keyword>
<reference evidence="4 5" key="1">
    <citation type="journal article" date="2018" name="Sci. Rep.">
        <title>Genomic signatures of local adaptation to the degree of environmental predictability in rotifers.</title>
        <authorList>
            <person name="Franch-Gras L."/>
            <person name="Hahn C."/>
            <person name="Garcia-Roger E.M."/>
            <person name="Carmona M.J."/>
            <person name="Serra M."/>
            <person name="Gomez A."/>
        </authorList>
    </citation>
    <scope>NUCLEOTIDE SEQUENCE [LARGE SCALE GENOMIC DNA]</scope>
    <source>
        <strain evidence="4">HYR1</strain>
    </source>
</reference>
<accession>A0A3M7PK17</accession>
<dbReference type="Pfam" id="PF13855">
    <property type="entry name" value="LRR_8"/>
    <property type="match status" value="2"/>
</dbReference>
<comment type="caution">
    <text evidence="4">The sequence shown here is derived from an EMBL/GenBank/DDBJ whole genome shotgun (WGS) entry which is preliminary data.</text>
</comment>
<dbReference type="Proteomes" id="UP000276133">
    <property type="component" value="Unassembled WGS sequence"/>
</dbReference>
<protein>
    <submittedName>
        <fullName evidence="4">Insulin-like growth factor-binding complex acid labile subunit</fullName>
    </submittedName>
</protein>
<evidence type="ECO:0000313" key="5">
    <source>
        <dbReference type="Proteomes" id="UP000276133"/>
    </source>
</evidence>
<feature type="non-terminal residue" evidence="4">
    <location>
        <position position="1"/>
    </location>
</feature>
<dbReference type="SUPFAM" id="SSF52058">
    <property type="entry name" value="L domain-like"/>
    <property type="match status" value="1"/>
</dbReference>
<dbReference type="PANTHER" id="PTHR24373">
    <property type="entry name" value="SLIT RELATED LEUCINE-RICH REPEAT NEURONAL PROTEIN"/>
    <property type="match status" value="1"/>
</dbReference>
<dbReference type="SMART" id="SM00369">
    <property type="entry name" value="LRR_TYP"/>
    <property type="match status" value="5"/>
</dbReference>
<keyword evidence="1" id="KW-0433">Leucine-rich repeat</keyword>
<dbReference type="PANTHER" id="PTHR24373:SF370">
    <property type="entry name" value="FISH-LIPS, ISOFORM E"/>
    <property type="match status" value="1"/>
</dbReference>